<keyword evidence="2" id="KW-1185">Reference proteome</keyword>
<dbReference type="AlphaFoldDB" id="E1JZA4"/>
<dbReference type="Proteomes" id="UP000006250">
    <property type="component" value="Unassembled WGS sequence"/>
</dbReference>
<proteinExistence type="predicted"/>
<dbReference type="STRING" id="596151.DesfrDRAFT_2953"/>
<name>E1JZA4_SOLFR</name>
<evidence type="ECO:0000313" key="1">
    <source>
        <dbReference type="EMBL" id="EFL50264.1"/>
    </source>
</evidence>
<comment type="caution">
    <text evidence="1">The sequence shown here is derived from an EMBL/GenBank/DDBJ whole genome shotgun (WGS) entry which is preliminary data.</text>
</comment>
<accession>E1JZA4</accession>
<protein>
    <recommendedName>
        <fullName evidence="3">Class I SAM-dependent methyltransferase</fullName>
    </recommendedName>
</protein>
<dbReference type="OrthoDB" id="5449792at2"/>
<organism evidence="1 2">
    <name type="scientific">Solidesulfovibrio fructosivorans JJ]</name>
    <dbReference type="NCBI Taxonomy" id="596151"/>
    <lineage>
        <taxon>Bacteria</taxon>
        <taxon>Pseudomonadati</taxon>
        <taxon>Thermodesulfobacteriota</taxon>
        <taxon>Desulfovibrionia</taxon>
        <taxon>Desulfovibrionales</taxon>
        <taxon>Desulfovibrionaceae</taxon>
        <taxon>Solidesulfovibrio</taxon>
    </lineage>
</organism>
<gene>
    <name evidence="1" type="ORF">DesfrDRAFT_2953</name>
</gene>
<evidence type="ECO:0000313" key="2">
    <source>
        <dbReference type="Proteomes" id="UP000006250"/>
    </source>
</evidence>
<dbReference type="EMBL" id="AECZ01000022">
    <property type="protein sequence ID" value="EFL50264.1"/>
    <property type="molecule type" value="Genomic_DNA"/>
</dbReference>
<reference evidence="1 2" key="1">
    <citation type="submission" date="2010-08" db="EMBL/GenBank/DDBJ databases">
        <title>The draft genome of Desulfovibrio fructosovorans JJ.</title>
        <authorList>
            <consortium name="US DOE Joint Genome Institute (JGI-PGF)"/>
            <person name="Lucas S."/>
            <person name="Copeland A."/>
            <person name="Lapidus A."/>
            <person name="Cheng J.-F."/>
            <person name="Bruce D."/>
            <person name="Goodwin L."/>
            <person name="Pitluck S."/>
            <person name="Land M.L."/>
            <person name="Hauser L."/>
            <person name="Chang Y.-J."/>
            <person name="Jeffries C."/>
            <person name="Wall J.D."/>
            <person name="Stahl D.A."/>
            <person name="Arkin A.P."/>
            <person name="Dehal P."/>
            <person name="Stolyar S.M."/>
            <person name="Hazen T.C."/>
            <person name="Woyke T.J."/>
        </authorList>
    </citation>
    <scope>NUCLEOTIDE SEQUENCE [LARGE SCALE GENOMIC DNA]</scope>
    <source>
        <strain evidence="1 2">JJ</strain>
    </source>
</reference>
<evidence type="ECO:0008006" key="3">
    <source>
        <dbReference type="Google" id="ProtNLM"/>
    </source>
</evidence>
<sequence length="277" mass="30760">MLREWITLLCDRGTRQARRFGHDREAVAIAARHRRCHAAWKPHLEAAKALVLTTADTAPGRDTAVILGSGLCLDVPVEELCARFGRVFLVDAHHPRPVRKLARRHRNLRLVTADVTGMGEPVARAAASGRPLPDPVFPPDPLPPGLRPDFTISLNLASQLPIPFYKVLDGRVDADVLKRFGRELIEAHFAWLERLPGRVGLVCDRLWERVDGDGAVVESRDALEGAQPPVPDRAWIWDIAPRPEESHCYDRRNQVWGYLDFAASRNGKPAGTGSQGT</sequence>
<dbReference type="RefSeq" id="WP_005995130.1">
    <property type="nucleotide sequence ID" value="NZ_AECZ01000022.1"/>
</dbReference>
<dbReference type="eggNOG" id="ENOG5032TIY">
    <property type="taxonomic scope" value="Bacteria"/>
</dbReference>